<evidence type="ECO:0000313" key="2">
    <source>
        <dbReference type="EMBL" id="AOM84285.1"/>
    </source>
</evidence>
<evidence type="ECO:0000313" key="3">
    <source>
        <dbReference type="Proteomes" id="UP000094463"/>
    </source>
</evidence>
<dbReference type="KEGG" id="bbev:BBEV_2960"/>
<name>A0A1D7QZ55_9BACI</name>
<dbReference type="Proteomes" id="UP000094463">
    <property type="component" value="Chromosome"/>
</dbReference>
<feature type="transmembrane region" description="Helical" evidence="1">
    <location>
        <begin position="12"/>
        <end position="42"/>
    </location>
</feature>
<gene>
    <name evidence="2" type="ORF">BBEV_2960</name>
</gene>
<dbReference type="EMBL" id="CP012502">
    <property type="protein sequence ID" value="AOM84285.1"/>
    <property type="molecule type" value="Genomic_DNA"/>
</dbReference>
<feature type="transmembrane region" description="Helical" evidence="1">
    <location>
        <begin position="84"/>
        <end position="106"/>
    </location>
</feature>
<organism evidence="2 3">
    <name type="scientific">Salisediminibacterium beveridgei</name>
    <dbReference type="NCBI Taxonomy" id="632773"/>
    <lineage>
        <taxon>Bacteria</taxon>
        <taxon>Bacillati</taxon>
        <taxon>Bacillota</taxon>
        <taxon>Bacilli</taxon>
        <taxon>Bacillales</taxon>
        <taxon>Bacillaceae</taxon>
        <taxon>Salisediminibacterium</taxon>
    </lineage>
</organism>
<dbReference type="AlphaFoldDB" id="A0A1D7QZ55"/>
<accession>A0A1D7QZ55</accession>
<dbReference type="OrthoDB" id="1953847at2"/>
<keyword evidence="3" id="KW-1185">Reference proteome</keyword>
<evidence type="ECO:0000256" key="1">
    <source>
        <dbReference type="SAM" id="Phobius"/>
    </source>
</evidence>
<reference evidence="2 3" key="1">
    <citation type="submission" date="2015-08" db="EMBL/GenBank/DDBJ databases">
        <title>The complete genome sequence of Bacillus beveridgei MLTeJB.</title>
        <authorList>
            <person name="Hanson T.E."/>
            <person name="Mesa C."/>
            <person name="Basesman S.M."/>
            <person name="Oremland R.S."/>
        </authorList>
    </citation>
    <scope>NUCLEOTIDE SEQUENCE [LARGE SCALE GENOMIC DNA]</scope>
    <source>
        <strain evidence="2 3">MLTeJB</strain>
    </source>
</reference>
<dbReference type="STRING" id="632773.BBEV_2960"/>
<keyword evidence="1" id="KW-1133">Transmembrane helix</keyword>
<proteinExistence type="predicted"/>
<dbReference type="RefSeq" id="WP_069366176.1">
    <property type="nucleotide sequence ID" value="NZ_CP012502.1"/>
</dbReference>
<feature type="transmembrane region" description="Helical" evidence="1">
    <location>
        <begin position="54"/>
        <end position="72"/>
    </location>
</feature>
<protein>
    <submittedName>
        <fullName evidence="2">Uncharacterized protein</fullName>
    </submittedName>
</protein>
<keyword evidence="1" id="KW-0472">Membrane</keyword>
<sequence length="136" mass="15298">MNDKMIHLMLGTAVLMLIAMFLDSGILFALAFPVLMFAWMFLGALRQGRIGKGYKFSLVSVLVVWIGGFLTMNLMDTASEPSVYIGGFPAATAIMVYIVWLLPFFLGSYAYGHYFESDCMSEEEFKTFVTDLRKET</sequence>
<keyword evidence="1" id="KW-0812">Transmembrane</keyword>